<dbReference type="RefSeq" id="WP_003501795.1">
    <property type="nucleotide sequence ID" value="NZ_QRQF01000049.1"/>
</dbReference>
<gene>
    <name evidence="1" type="ORF">DXC39_24400</name>
</gene>
<comment type="caution">
    <text evidence="1">The sequence shown here is derived from an EMBL/GenBank/DDBJ whole genome shotgun (WGS) entry which is preliminary data.</text>
</comment>
<name>A0A3E4U045_9FIRM</name>
<evidence type="ECO:0000313" key="2">
    <source>
        <dbReference type="Proteomes" id="UP000261257"/>
    </source>
</evidence>
<proteinExistence type="predicted"/>
<evidence type="ECO:0000313" key="1">
    <source>
        <dbReference type="EMBL" id="RGL98324.1"/>
    </source>
</evidence>
<reference evidence="1 2" key="1">
    <citation type="submission" date="2018-08" db="EMBL/GenBank/DDBJ databases">
        <title>A genome reference for cultivated species of the human gut microbiota.</title>
        <authorList>
            <person name="Zou Y."/>
            <person name="Xue W."/>
            <person name="Luo G."/>
        </authorList>
    </citation>
    <scope>NUCLEOTIDE SEQUENCE [LARGE SCALE GENOMIC DNA]</scope>
    <source>
        <strain evidence="1 2">TF05-11AC</strain>
    </source>
</reference>
<protein>
    <submittedName>
        <fullName evidence="1">Uncharacterized protein</fullName>
    </submittedName>
</protein>
<dbReference type="Proteomes" id="UP000261257">
    <property type="component" value="Unassembled WGS sequence"/>
</dbReference>
<sequence length="290" mass="34065">MSEELISISVDELKEAEQELKEFVAEKHLHYLSACEDTLSREYKITLRDKKALFDKVMKSGKTTEEIDKENFDNLMKGIHFTTEQICNYIANPEYYKESYPLVDVGNFDDAIEKEATKEAFFGLLRSSMSNSPDRWEKHFAELKNKKEKATYTAEELLEAEKELIIAVEEFFTDLALECLDELMEEYRPDEETLSKLDKYADDAFLEGIELEDFVDRVYALTFDDLKMAKINVSVSDVLGYIKDTKFVEKNLYTFITEDYKKAYIRKQYAIDFFSDMYEDDLNDMEDTEE</sequence>
<dbReference type="EMBL" id="QSSQ01000034">
    <property type="protein sequence ID" value="RGL98324.1"/>
    <property type="molecule type" value="Genomic_DNA"/>
</dbReference>
<accession>A0A3E4U045</accession>
<organism evidence="1 2">
    <name type="scientific">Hungatella hathewayi</name>
    <dbReference type="NCBI Taxonomy" id="154046"/>
    <lineage>
        <taxon>Bacteria</taxon>
        <taxon>Bacillati</taxon>
        <taxon>Bacillota</taxon>
        <taxon>Clostridia</taxon>
        <taxon>Lachnospirales</taxon>
        <taxon>Lachnospiraceae</taxon>
        <taxon>Hungatella</taxon>
    </lineage>
</organism>
<dbReference type="AlphaFoldDB" id="A0A3E4U045"/>